<evidence type="ECO:0000259" key="6">
    <source>
        <dbReference type="PROSITE" id="PS50110"/>
    </source>
</evidence>
<sequence>MAQANVIKVVVAEDEDIIRGTLVRKLEGLDEAIQIVGSAQDGKEALELVNREQPDLLITDIRMPVMDGIELIQSIHCYYPRMRKIITSGFADFEYARQAIQYNVIEYLLKPIATTELSRVYNRVKTLIEAERTDFKTQMKSLQPSGADTEELVQLVQSFMREHYSEDLSLEQIARSFNFTASYLSKIFIKHTEEPPSRYLMSLRINEAKYLLRNHSHLSVKEVGEQVGYSDQFYFSRIFKQVTGFTPKEFQK</sequence>
<dbReference type="InterPro" id="IPR020449">
    <property type="entry name" value="Tscrpt_reg_AraC-type_HTH"/>
</dbReference>
<organism evidence="7">
    <name type="scientific">Paenibacillus sp. BIHB 4019</name>
    <dbReference type="NCBI Taxonomy" id="1870819"/>
    <lineage>
        <taxon>Bacteria</taxon>
        <taxon>Bacillati</taxon>
        <taxon>Bacillota</taxon>
        <taxon>Bacilli</taxon>
        <taxon>Bacillales</taxon>
        <taxon>Paenibacillaceae</taxon>
        <taxon>Paenibacillus</taxon>
    </lineage>
</organism>
<dbReference type="AlphaFoldDB" id="A0A1B2DRI6"/>
<dbReference type="CDD" id="cd17536">
    <property type="entry name" value="REC_YesN-like"/>
    <property type="match status" value="1"/>
</dbReference>
<dbReference type="InterPro" id="IPR018060">
    <property type="entry name" value="HTH_AraC"/>
</dbReference>
<dbReference type="SMART" id="SM00342">
    <property type="entry name" value="HTH_ARAC"/>
    <property type="match status" value="1"/>
</dbReference>
<evidence type="ECO:0000256" key="1">
    <source>
        <dbReference type="ARBA" id="ARBA00023015"/>
    </source>
</evidence>
<dbReference type="PROSITE" id="PS00041">
    <property type="entry name" value="HTH_ARAC_FAMILY_1"/>
    <property type="match status" value="1"/>
</dbReference>
<feature type="domain" description="HTH araC/xylS-type" evidence="5">
    <location>
        <begin position="154"/>
        <end position="252"/>
    </location>
</feature>
<dbReference type="PROSITE" id="PS50110">
    <property type="entry name" value="RESPONSE_REGULATORY"/>
    <property type="match status" value="1"/>
</dbReference>
<name>A0A1B2DRI6_9BACL</name>
<dbReference type="RefSeq" id="WP_099521251.1">
    <property type="nucleotide sequence ID" value="NZ_CP016808.1"/>
</dbReference>
<dbReference type="PANTHER" id="PTHR43280">
    <property type="entry name" value="ARAC-FAMILY TRANSCRIPTIONAL REGULATOR"/>
    <property type="match status" value="1"/>
</dbReference>
<reference evidence="7" key="1">
    <citation type="submission" date="2016-08" db="EMBL/GenBank/DDBJ databases">
        <title>Complete Genome Seqeunce of Paenibacillus sp. BIHB 4019 from tea rhizoplane.</title>
        <authorList>
            <person name="Thakur R."/>
            <person name="Swarnkar M.K."/>
            <person name="Gulati A."/>
        </authorList>
    </citation>
    <scope>NUCLEOTIDE SEQUENCE [LARGE SCALE GENOMIC DNA]</scope>
    <source>
        <strain evidence="7">BIHB4019</strain>
    </source>
</reference>
<proteinExistence type="predicted"/>
<evidence type="ECO:0000259" key="5">
    <source>
        <dbReference type="PROSITE" id="PS01124"/>
    </source>
</evidence>
<protein>
    <recommendedName>
        <fullName evidence="8">DNA-binding response regulator</fullName>
    </recommendedName>
</protein>
<dbReference type="SUPFAM" id="SSF52172">
    <property type="entry name" value="CheY-like"/>
    <property type="match status" value="1"/>
</dbReference>
<evidence type="ECO:0000256" key="2">
    <source>
        <dbReference type="ARBA" id="ARBA00023125"/>
    </source>
</evidence>
<feature type="modified residue" description="4-aspartylphosphate" evidence="4">
    <location>
        <position position="60"/>
    </location>
</feature>
<dbReference type="SMART" id="SM00448">
    <property type="entry name" value="REC"/>
    <property type="match status" value="1"/>
</dbReference>
<dbReference type="PROSITE" id="PS01124">
    <property type="entry name" value="HTH_ARAC_FAMILY_2"/>
    <property type="match status" value="1"/>
</dbReference>
<dbReference type="PRINTS" id="PR00032">
    <property type="entry name" value="HTHARAC"/>
</dbReference>
<evidence type="ECO:0000313" key="7">
    <source>
        <dbReference type="EMBL" id="ANY70326.1"/>
    </source>
</evidence>
<dbReference type="GO" id="GO:0043565">
    <property type="term" value="F:sequence-specific DNA binding"/>
    <property type="evidence" value="ECO:0007669"/>
    <property type="project" value="InterPro"/>
</dbReference>
<evidence type="ECO:0000256" key="4">
    <source>
        <dbReference type="PROSITE-ProRule" id="PRU00169"/>
    </source>
</evidence>
<evidence type="ECO:0008006" key="8">
    <source>
        <dbReference type="Google" id="ProtNLM"/>
    </source>
</evidence>
<gene>
    <name evidence="7" type="ORF">BBD42_30390</name>
</gene>
<dbReference type="InterPro" id="IPR011006">
    <property type="entry name" value="CheY-like_superfamily"/>
</dbReference>
<keyword evidence="1" id="KW-0805">Transcription regulation</keyword>
<evidence type="ECO:0000256" key="3">
    <source>
        <dbReference type="ARBA" id="ARBA00023163"/>
    </source>
</evidence>
<dbReference type="InterPro" id="IPR018062">
    <property type="entry name" value="HTH_AraC-typ_CS"/>
</dbReference>
<keyword evidence="4" id="KW-0597">Phosphoprotein</keyword>
<dbReference type="GO" id="GO:0000160">
    <property type="term" value="P:phosphorelay signal transduction system"/>
    <property type="evidence" value="ECO:0007669"/>
    <property type="project" value="InterPro"/>
</dbReference>
<dbReference type="InterPro" id="IPR001789">
    <property type="entry name" value="Sig_transdc_resp-reg_receiver"/>
</dbReference>
<dbReference type="GO" id="GO:0003700">
    <property type="term" value="F:DNA-binding transcription factor activity"/>
    <property type="evidence" value="ECO:0007669"/>
    <property type="project" value="InterPro"/>
</dbReference>
<keyword evidence="3" id="KW-0804">Transcription</keyword>
<feature type="domain" description="Response regulatory" evidence="6">
    <location>
        <begin position="8"/>
        <end position="125"/>
    </location>
</feature>
<dbReference type="EMBL" id="CP016808">
    <property type="protein sequence ID" value="ANY70326.1"/>
    <property type="molecule type" value="Genomic_DNA"/>
</dbReference>
<dbReference type="SUPFAM" id="SSF46689">
    <property type="entry name" value="Homeodomain-like"/>
    <property type="match status" value="2"/>
</dbReference>
<dbReference type="PANTHER" id="PTHR43280:SF28">
    <property type="entry name" value="HTH-TYPE TRANSCRIPTIONAL ACTIVATOR RHAS"/>
    <property type="match status" value="1"/>
</dbReference>
<dbReference type="Pfam" id="PF12833">
    <property type="entry name" value="HTH_18"/>
    <property type="match status" value="1"/>
</dbReference>
<dbReference type="Gene3D" id="3.40.50.2300">
    <property type="match status" value="1"/>
</dbReference>
<dbReference type="Pfam" id="PF00072">
    <property type="entry name" value="Response_reg"/>
    <property type="match status" value="1"/>
</dbReference>
<keyword evidence="2" id="KW-0238">DNA-binding</keyword>
<dbReference type="InterPro" id="IPR009057">
    <property type="entry name" value="Homeodomain-like_sf"/>
</dbReference>
<dbReference type="Gene3D" id="1.10.10.60">
    <property type="entry name" value="Homeodomain-like"/>
    <property type="match status" value="2"/>
</dbReference>
<accession>A0A1B2DRI6</accession>